<reference evidence="14" key="2">
    <citation type="submission" date="2015-06" db="UniProtKB">
        <authorList>
            <consortium name="EnsemblMetazoa"/>
        </authorList>
    </citation>
    <scope>IDENTIFICATION</scope>
</reference>
<evidence type="ECO:0000256" key="4">
    <source>
        <dbReference type="ARBA" id="ARBA00012532"/>
    </source>
</evidence>
<evidence type="ECO:0000256" key="3">
    <source>
        <dbReference type="ARBA" id="ARBA00006432"/>
    </source>
</evidence>
<comment type="catalytic activity">
    <reaction evidence="12">
        <text>firefly D-luciferin + ATP + O2 = firefly oxyluciferin + hnu + AMP + CO2 + diphosphate</text>
        <dbReference type="Rhea" id="RHEA:10732"/>
        <dbReference type="ChEBI" id="CHEBI:15379"/>
        <dbReference type="ChEBI" id="CHEBI:16526"/>
        <dbReference type="ChEBI" id="CHEBI:16792"/>
        <dbReference type="ChEBI" id="CHEBI:30212"/>
        <dbReference type="ChEBI" id="CHEBI:30616"/>
        <dbReference type="ChEBI" id="CHEBI:33019"/>
        <dbReference type="ChEBI" id="CHEBI:58038"/>
        <dbReference type="ChEBI" id="CHEBI:456215"/>
        <dbReference type="EC" id="1.13.12.7"/>
    </reaction>
</comment>
<evidence type="ECO:0000256" key="6">
    <source>
        <dbReference type="ARBA" id="ARBA00022840"/>
    </source>
</evidence>
<keyword evidence="9" id="KW-0576">Peroxisome</keyword>
<feature type="domain" description="AMP-dependent synthetase/ligase" evidence="13">
    <location>
        <begin position="2"/>
        <end position="262"/>
    </location>
</feature>
<dbReference type="SUPFAM" id="SSF56801">
    <property type="entry name" value="Acetyl-CoA synthetase-like"/>
    <property type="match status" value="1"/>
</dbReference>
<evidence type="ECO:0000256" key="12">
    <source>
        <dbReference type="ARBA" id="ARBA00048497"/>
    </source>
</evidence>
<dbReference type="GO" id="GO:0004497">
    <property type="term" value="F:monooxygenase activity"/>
    <property type="evidence" value="ECO:0007669"/>
    <property type="project" value="UniProtKB-KW"/>
</dbReference>
<evidence type="ECO:0000256" key="11">
    <source>
        <dbReference type="ARBA" id="ARBA00023262"/>
    </source>
</evidence>
<dbReference type="GO" id="GO:0005524">
    <property type="term" value="F:ATP binding"/>
    <property type="evidence" value="ECO:0007669"/>
    <property type="project" value="UniProtKB-KW"/>
</dbReference>
<keyword evidence="11" id="KW-0599">Photoprotein</keyword>
<comment type="cofactor">
    <cofactor evidence="1">
        <name>Mg(2+)</name>
        <dbReference type="ChEBI" id="CHEBI:18420"/>
    </cofactor>
</comment>
<evidence type="ECO:0000256" key="9">
    <source>
        <dbReference type="ARBA" id="ARBA00023140"/>
    </source>
</evidence>
<dbReference type="HOGENOM" id="CLU_000022_59_4_1"/>
<evidence type="ECO:0000256" key="5">
    <source>
        <dbReference type="ARBA" id="ARBA00019043"/>
    </source>
</evidence>
<dbReference type="InterPro" id="IPR020845">
    <property type="entry name" value="AMP-binding_CS"/>
</dbReference>
<evidence type="ECO:0000256" key="2">
    <source>
        <dbReference type="ARBA" id="ARBA00004275"/>
    </source>
</evidence>
<comment type="subcellular location">
    <subcellularLocation>
        <location evidence="2">Peroxisome</location>
    </subcellularLocation>
</comment>
<evidence type="ECO:0000256" key="8">
    <source>
        <dbReference type="ARBA" id="ARBA00023033"/>
    </source>
</evidence>
<dbReference type="Gene3D" id="3.40.50.980">
    <property type="match status" value="2"/>
</dbReference>
<dbReference type="GO" id="GO:0016405">
    <property type="term" value="F:CoA-ligase activity"/>
    <property type="evidence" value="ECO:0007669"/>
    <property type="project" value="TreeGrafter"/>
</dbReference>
<dbReference type="OMA" id="IPRADIC"/>
<keyword evidence="8" id="KW-0503">Monooxygenase</keyword>
<dbReference type="STRING" id="36166.T1GTM7"/>
<dbReference type="PANTHER" id="PTHR24096:SF423">
    <property type="entry name" value="GM05240P"/>
    <property type="match status" value="1"/>
</dbReference>
<proteinExistence type="inferred from homology"/>
<evidence type="ECO:0000313" key="14">
    <source>
        <dbReference type="EnsemblMetazoa" id="MESCA007065-PA"/>
    </source>
</evidence>
<reference evidence="15" key="1">
    <citation type="submission" date="2013-02" db="EMBL/GenBank/DDBJ databases">
        <authorList>
            <person name="Hughes D."/>
        </authorList>
    </citation>
    <scope>NUCLEOTIDE SEQUENCE</scope>
    <source>
        <strain>Durham</strain>
        <strain evidence="15">NC isolate 2 -- Noor lab</strain>
    </source>
</reference>
<comment type="similarity">
    <text evidence="3">Belongs to the ATP-dependent AMP-binding enzyme family.</text>
</comment>
<sequence length="263" mass="29466">MNINPGDVIAISSENRYEFAVIAFGTLFMNATLAPLNVSYTPSEIQHAINLSKPKYIFVSPASLKNVSKVLMNTQNLKFIRQAFVFGETSPVLGFEPLKHFLKTRAPFDERFFIPMRTNLDKNVAVIGCSSGTTGLPKGVQLTQKNILTYFDRALSYDENIYHKETAVLCVIPWTHAYGVFRLFITPVSKMKLVFLPKFEEKSFLSAIERFKVGSALLVPPLVVWLVKTPLTSKYDLSSMVEISCGAAPLSSQMEEALKKRLL</sequence>
<accession>T1GTM7</accession>
<dbReference type="GO" id="GO:0008218">
    <property type="term" value="P:bioluminescence"/>
    <property type="evidence" value="ECO:0007669"/>
    <property type="project" value="UniProtKB-KW"/>
</dbReference>
<evidence type="ECO:0000256" key="1">
    <source>
        <dbReference type="ARBA" id="ARBA00001946"/>
    </source>
</evidence>
<dbReference type="InterPro" id="IPR000873">
    <property type="entry name" value="AMP-dep_synth/lig_dom"/>
</dbReference>
<dbReference type="EMBL" id="CAQQ02163590">
    <property type="status" value="NOT_ANNOTATED_CDS"/>
    <property type="molecule type" value="Genomic_DNA"/>
</dbReference>
<keyword evidence="7" id="KW-0460">Magnesium</keyword>
<evidence type="ECO:0000259" key="13">
    <source>
        <dbReference type="Pfam" id="PF00501"/>
    </source>
</evidence>
<dbReference type="AlphaFoldDB" id="T1GTM7"/>
<name>T1GTM7_MEGSC</name>
<organism evidence="14 15">
    <name type="scientific">Megaselia scalaris</name>
    <name type="common">Humpbacked fly</name>
    <name type="synonym">Phora scalaris</name>
    <dbReference type="NCBI Taxonomy" id="36166"/>
    <lineage>
        <taxon>Eukaryota</taxon>
        <taxon>Metazoa</taxon>
        <taxon>Ecdysozoa</taxon>
        <taxon>Arthropoda</taxon>
        <taxon>Hexapoda</taxon>
        <taxon>Insecta</taxon>
        <taxon>Pterygota</taxon>
        <taxon>Neoptera</taxon>
        <taxon>Endopterygota</taxon>
        <taxon>Diptera</taxon>
        <taxon>Brachycera</taxon>
        <taxon>Muscomorpha</taxon>
        <taxon>Platypezoidea</taxon>
        <taxon>Phoridae</taxon>
        <taxon>Megaseliini</taxon>
        <taxon>Megaselia</taxon>
    </lineage>
</organism>
<dbReference type="PROSITE" id="PS00455">
    <property type="entry name" value="AMP_BINDING"/>
    <property type="match status" value="1"/>
</dbReference>
<protein>
    <recommendedName>
        <fullName evidence="5">Luciferin 4-monooxygenase</fullName>
        <ecNumber evidence="4">1.13.12.7</ecNumber>
    </recommendedName>
</protein>
<evidence type="ECO:0000256" key="7">
    <source>
        <dbReference type="ARBA" id="ARBA00022842"/>
    </source>
</evidence>
<keyword evidence="8" id="KW-0560">Oxidoreductase</keyword>
<dbReference type="PANTHER" id="PTHR24096">
    <property type="entry name" value="LONG-CHAIN-FATTY-ACID--COA LIGASE"/>
    <property type="match status" value="1"/>
</dbReference>
<keyword evidence="15" id="KW-1185">Reference proteome</keyword>
<dbReference type="EC" id="1.13.12.7" evidence="4"/>
<evidence type="ECO:0000313" key="15">
    <source>
        <dbReference type="Proteomes" id="UP000015102"/>
    </source>
</evidence>
<dbReference type="GO" id="GO:0005777">
    <property type="term" value="C:peroxisome"/>
    <property type="evidence" value="ECO:0007669"/>
    <property type="project" value="UniProtKB-SubCell"/>
</dbReference>
<keyword evidence="6" id="KW-0547">Nucleotide-binding</keyword>
<evidence type="ECO:0000256" key="10">
    <source>
        <dbReference type="ARBA" id="ARBA00023223"/>
    </source>
</evidence>
<dbReference type="Proteomes" id="UP000015102">
    <property type="component" value="Unassembled WGS sequence"/>
</dbReference>
<dbReference type="EnsemblMetazoa" id="MESCA007065-RA">
    <property type="protein sequence ID" value="MESCA007065-PA"/>
    <property type="gene ID" value="MESCA007065"/>
</dbReference>
<keyword evidence="10" id="KW-0455">Luminescence</keyword>
<keyword evidence="6" id="KW-0067">ATP-binding</keyword>
<dbReference type="Pfam" id="PF00501">
    <property type="entry name" value="AMP-binding"/>
    <property type="match status" value="1"/>
</dbReference>